<evidence type="ECO:0000256" key="2">
    <source>
        <dbReference type="SAM" id="MobiDB-lite"/>
    </source>
</evidence>
<evidence type="ECO:0000313" key="4">
    <source>
        <dbReference type="Proteomes" id="UP000218238"/>
    </source>
</evidence>
<dbReference type="RefSeq" id="WP_095723746.1">
    <property type="nucleotide sequence ID" value="NZ_NTFS01000308.1"/>
</dbReference>
<accession>A0A2A2TE54</accession>
<dbReference type="OrthoDB" id="479859at2"/>
<reference evidence="3 4" key="1">
    <citation type="submission" date="2017-08" db="EMBL/GenBank/DDBJ databases">
        <title>Draft genome sequence of filamentous cyanobacterium Calothrix elsteri CCALA 953.</title>
        <authorList>
            <person name="Gagunashvili A.N."/>
            <person name="Elster J."/>
            <person name="Andresson O.S."/>
        </authorList>
    </citation>
    <scope>NUCLEOTIDE SEQUENCE [LARGE SCALE GENOMIC DNA]</scope>
    <source>
        <strain evidence="3 4">CCALA 953</strain>
    </source>
</reference>
<organism evidence="3 4">
    <name type="scientific">Brunnivagina elsteri CCALA 953</name>
    <dbReference type="NCBI Taxonomy" id="987040"/>
    <lineage>
        <taxon>Bacteria</taxon>
        <taxon>Bacillati</taxon>
        <taxon>Cyanobacteriota</taxon>
        <taxon>Cyanophyceae</taxon>
        <taxon>Nostocales</taxon>
        <taxon>Calotrichaceae</taxon>
        <taxon>Brunnivagina</taxon>
    </lineage>
</organism>
<feature type="coiled-coil region" evidence="1">
    <location>
        <begin position="38"/>
        <end position="65"/>
    </location>
</feature>
<evidence type="ECO:0000256" key="1">
    <source>
        <dbReference type="SAM" id="Coils"/>
    </source>
</evidence>
<proteinExistence type="predicted"/>
<sequence length="466" mass="51874">MTKTISSRERLNNQVEISPESISIGAQSDENHQGVKKEEAAQKTVQALKMELQEFRLQIVHATTERVRICATDVSGKELNQELSNSSIKELIDTICERLQQREGIKQITWNEPTKSLVVSFNSELLSLSQILAILEEFGVKEQKSAEKQFEEKLDPFAAWKSAEFWKEQGLDLIPLFAGLAVTSRLAIGGLASIPVYMLTANITRRIIAYTQQALATETEKPQETKKTKKSVLGSEKKTHLSVPEVTSKKVMGKSKTEKNNKNNSPCEGLVSKLEKASTLERTIDRKIVSEYQSNTVFKASGLTTKPAKINYSVVHSIPGRIRFNVPHIAKDRAYARTLERLLKTEPHVTNVRVNCDAASVAIAFEPSSLSKSHWFALLELANEVIPSANQVTSQTNLAKLNTQLNTSESQREGIELETQLLQVDLIEPVTTENLVSETQVNSIVADLKPPFINLLIDVVATFPLE</sequence>
<feature type="compositionally biased region" description="Basic and acidic residues" evidence="2">
    <location>
        <begin position="1"/>
        <end position="11"/>
    </location>
</feature>
<dbReference type="AlphaFoldDB" id="A0A2A2TE54"/>
<protein>
    <submittedName>
        <fullName evidence="3">Uncharacterized protein</fullName>
    </submittedName>
</protein>
<dbReference type="Proteomes" id="UP000218238">
    <property type="component" value="Unassembled WGS sequence"/>
</dbReference>
<name>A0A2A2TE54_9CYAN</name>
<feature type="region of interest" description="Disordered" evidence="2">
    <location>
        <begin position="218"/>
        <end position="270"/>
    </location>
</feature>
<evidence type="ECO:0000313" key="3">
    <source>
        <dbReference type="EMBL" id="PAX51926.1"/>
    </source>
</evidence>
<feature type="compositionally biased region" description="Polar residues" evidence="2">
    <location>
        <begin position="12"/>
        <end position="28"/>
    </location>
</feature>
<keyword evidence="1" id="KW-0175">Coiled coil</keyword>
<gene>
    <name evidence="3" type="ORF">CK510_22105</name>
</gene>
<comment type="caution">
    <text evidence="3">The sequence shown here is derived from an EMBL/GenBank/DDBJ whole genome shotgun (WGS) entry which is preliminary data.</text>
</comment>
<keyword evidence="4" id="KW-1185">Reference proteome</keyword>
<feature type="region of interest" description="Disordered" evidence="2">
    <location>
        <begin position="1"/>
        <end position="34"/>
    </location>
</feature>
<dbReference type="EMBL" id="NTFS01000308">
    <property type="protein sequence ID" value="PAX51926.1"/>
    <property type="molecule type" value="Genomic_DNA"/>
</dbReference>